<feature type="compositionally biased region" description="Low complexity" evidence="2">
    <location>
        <begin position="4125"/>
        <end position="4144"/>
    </location>
</feature>
<dbReference type="Proteomes" id="UP000323011">
    <property type="component" value="Unassembled WGS sequence"/>
</dbReference>
<dbReference type="PANTHER" id="PTHR24216:SF65">
    <property type="entry name" value="PAXILLIN-LIKE PROTEIN 1"/>
    <property type="match status" value="1"/>
</dbReference>
<feature type="region of interest" description="Disordered" evidence="2">
    <location>
        <begin position="4107"/>
        <end position="4144"/>
    </location>
</feature>
<gene>
    <name evidence="5" type="ORF">FNF29_06786</name>
</gene>
<accession>A0A5A8C6V9</accession>
<feature type="region of interest" description="Disordered" evidence="2">
    <location>
        <begin position="4383"/>
        <end position="4403"/>
    </location>
</feature>
<evidence type="ECO:0000256" key="3">
    <source>
        <dbReference type="SAM" id="Phobius"/>
    </source>
</evidence>
<dbReference type="SMART" id="SM00191">
    <property type="entry name" value="Int_alpha"/>
    <property type="match status" value="5"/>
</dbReference>
<keyword evidence="4" id="KW-0732">Signal</keyword>
<protein>
    <submittedName>
        <fullName evidence="5">Uncharacterized protein</fullName>
    </submittedName>
</protein>
<proteinExistence type="predicted"/>
<feature type="transmembrane region" description="Helical" evidence="3">
    <location>
        <begin position="4268"/>
        <end position="4289"/>
    </location>
</feature>
<comment type="caution">
    <text evidence="5">The sequence shown here is derived from an EMBL/GenBank/DDBJ whole genome shotgun (WGS) entry which is preliminary data.</text>
</comment>
<feature type="compositionally biased region" description="Low complexity" evidence="2">
    <location>
        <begin position="4383"/>
        <end position="4393"/>
    </location>
</feature>
<feature type="transmembrane region" description="Helical" evidence="3">
    <location>
        <begin position="4181"/>
        <end position="4204"/>
    </location>
</feature>
<dbReference type="Gene3D" id="2.130.10.130">
    <property type="entry name" value="Integrin alpha, N-terminal"/>
    <property type="match status" value="2"/>
</dbReference>
<keyword evidence="3" id="KW-0812">Transmembrane</keyword>
<name>A0A5A8C6V9_CAFRO</name>
<sequence length="4535" mass="461142">MLAAWTTAVAFLLAAKAGLQLASARATGYWWQAAFANGISGVPPGHFQADPDGRLNMGASLAVTTPWAQQEGAPVLNQDGSPTTFAAHWGHTLSSLAARPSSTHLRPALLSGDISQGGGKPSLMRVGTGPGNVRVDAVLGPPGTTDAARPSGLVGRWGYVHAGVDVDGNGIEEVLVCDPVASGCARMMPVPAAYLAAPFGDPGFVESPRPREQFLTCAATGEGTPSDLERLGGANASLTPTAVRSLVPIGDMNADGWDDYILSGSASEEPGGNAWIALAANGTVASELLSAAIPLQRVQREDELRHAVPPLSPAASLASQCSTSDGFVSLNSLGAGSLFGRAVAFLGMAGPAVVPGTNQLASELGAASSYAEATSVLVAVSAPNSTIAEGPGSEDPLSWGGVLVLRLAHLRSNVSLSDVKARPDQFGLVTACTALMPGLNGMPAPSHLLTPFSIRTALRLGESLAAHDLDGDGVVDLVLGAPVAGNGAGGVLFVFLRPSGRARFVTWVKRASGSFLLGMSVGLLAPSPERPNEISIAIGQPMGNAAGSIALVLLELPEAGAPAALSDVILSNQTAGEKATHSRTVPDSIGSPASEFVATSSHFAPAGRHEHAAWNCSEPPRLAPEDAMGNRAGDDAITLSPLRPGAANQTVFVASPALGHGSLLPIAVAVLESEEISAWGGASESESDGQFDRWRQLQNNSWAYPGAADDEMLASSCSTMLRYVAAPVRPLALPSSPLCCLGQAGAAVTSERLLLLLRSPAKEFRPDATVAPTEVLFCPGGITPRPSSATQDSPIGAGAPVWRGGLQLSSLRAGKRGCVSALGARWAGKSIHTAKPNTADPQGSVEGESPFFVAQRRGLSLLARKAGTSELEKADLEAALTARATWQPYFPADEEGFSSAASVGLEVAPPPLHRLPFGPGRSGSAPSPHDSAAHATRGAWSVVVRFQTSQRTTAELGCDACVRVGLRPTLGLEQEAGAPRATSVVVNGAGGLPPSLLTAAPADYKAFGFSVQGGIDLDGDGIEDWVSSSRDQGGVGAAFFLFGCSAAAVRRGRMICGHLVLGGGIVHGEFNPTVYGDGQPFGCGAKAWIVTDVAKSPAACTQADDPEQFRRVLVAVGSCGGDNTWLIKVDIRRDRSELVVAEWTQVYAPQYSDTSEFKVQSLAANDAHTFGHNVELADLDLDGLPELIICDFRAASTAGAVFLVHFDWDAPRCTPERVNQSRTTTISSNDSVLAEAMPGLNSFGTSVFAAGDVSGDGIPDLVVGAYSMWGGVGACAIVHLNANGTAKAVHPFHSGGRIPATAQTRPSFKQLFCANVAGADTDGDGRVDVLAVGAEQRQAWQRSAADPKEADGVVFVYSLASDGAGVDSGVMLSGVDYRADKRHGLGKGVGMGRSADGRLLVVAGGIAMDGLHGGLQFMQIPGLDRLRPQPLKQNDTAGSGSPPLAMQILSASVNVTYRPVKGGPILAGGCMGAHGNSFATRARLLAQRLTSAGSSVPAPACEVRLQYAAPPSTSTGQDFERLPVSPVCLGLAVDLAAREWAKSGRSLNHSGPGFIARDTYGSCMASNWSLPGPPTNLTGFLGFVTQDTVEAARAWAEAAPQAALVPEELRIVIGLHLALESSLPFGEWRLPGQLHAAGVFGRLAEPSLASSWTHTDSSNGLRGVAAPTELVPGDGTRILGFPYDRSSLQTVPPGTVPAGPASPLAAHYSRTRPVHPARGAPGQASRVAPVVETRTTAVVQSTTEAYSATLSHAYASCSNRSFPELSAEQSFAQGVTGQAQIERERCRFALRFLGNGVIGASAAVNPLNGPPLHAQLVAEPVTPEDDLPGAFHAFAGLRGAFGGDGWPIVSGRANALLKQAGATLNSTVGGWLGPGSRFLGVPALWSVSTATGEATLIPAASLSRGTEHALRWFDDGAETAGSVNVPGAERTEQFFRGATTRVALPMTVVGPDAALAPVPAAPAGAAVSMRACMLSGFSLLRPASWSELLKEANSPSRPKGWAIMDTVDRSSALLALEAAVDFADGLEEASISNGAILVPIGKGWASIDAFAPLSAFWGAGAPSSAVGAVALVPVNGSAVSKAQLGDANLTAKASVRQADGRIAVWEVPRAWSAAVCTKTKASVQFGCPIPWAVAISSSHPVVPPVETAEDFVVRISGQRLTEPRRMPDGSWQEAPASGLVAVLESRGCSTLDVVRTDVIDCGLQTGSPFPTKPTPRNATNLMLVSFEGSLLNCPSGPVIEGPPAARFPPVLLPVNESTGLRLQLPEQLALDVAQLPQGVAAPDVLLVDADSVLNATSAALAKHSSELFAIKFRASSGVFVHWDQPIHDVLVSAAIADRDCFAVDELIDPAAPKLGPGFPDLGFECWFNLSALASDAAASIDSTALALENIRNGVTPRPSASVFAPWWTKFLPEFAVAEVRFATRHVGAVASNDGGQIFVLVTTPAPNETALSRYAPVPPQPQLLLDPTPGVEVVATPSLTLPEFLADMTIGGNKSLEVYQRQVPLLPASLANVERLVEIRTPAKFTHRQMSPDVLVRRVMSMQVGGVACKSFEARASGSYSSIPPYRNSELECVTTTRDLSAAAKSRVNSTAEVLARLRPYSPFNMTLSATDPWWRRFLPTYIAVAVDIRIRRLSGDFSGPPLWLVVAVEAPLPDEAALAPFEALASPSPSAAPSASPSVSPSTSPSASPSTPRSPADTSSASPSPSATATPTPALSGSPVPPPSAMVVAIDSLPSAGLSIEALRWPSLRSDVAVWDDSTAAPPASGISEKGSLWWPRLRGSRLGALLSAPPGSGPTAERGVRVFFGLRELACSCLADRVSADESTLACSVPMQVQKVLTCAWEALGASDRTLVSSGSSGAAPAGMHTRLNVSLQASGLAASATVPPAVPLQLSVPAAPMVAACLDAASEARDPSSWRTTGRSNASWPWCGCVSLPEAWAPARTSSCGNATSLRLTVPLVATHSGPSPQCPAAQASFAGRVLLAAPLPRLGTGALSVYALFLPPAVGVGVASQRRPLAKGTVVSGNALKARSAGAVSLRVRTMSAGPTFNESGVWSSGGGAPARVEASPADIWRSAEPMSQAAQAMALDDGITAWGITVRVGTVLGSTLGPAATTAAPTAVAAVHLDLSGHLGNIAGAAMMSGAVSSEAELWSPAVSLLSLTTTSQVANASASAALEPTSRFATVAGAAASGALLAPMTESRACGALPVVLGAVSSAQGGDSTGGTLSEDVDSSVRTATGQASQWVPTVAVDDTREGRGSAQGVVESAVVSARSSTEGQTVTFAVPGGALASVLPGTLLAAGGEIAAGASLPGAVVLVQLPVGPAVGEEAVVRCTSSDPSIVSVATALGTASGPGADASTTVVTRAWWLSTAGSLGLDSGGLALFSAVPEATRAASPPNVTVAVWGLDGVAGSPEGAVQVPVTCSITSRPAAGGEGTVGGAVFTSTAPVELPVLWAPTTLPALGEAVASFNASAAAALLQAAETDGTVSQQGSAARALASDVASLDGLSTWLRVSDRSAGVRGHYQAAILRSYAPSNVSADKSWLAFALLAAADSAAALAPELPASPPRQSLTQFEAQLSRGDAPSVAAGATALLGSPLILRASGSREVLLVCAGAAAVLLQGSRRMRMEASADAGSASAVGLVASTASRRSTVTALSAAGLSFTAACVGYPAPGALCMDADAVRGGLVCAFGAGDECAACPRGAMCPGGFAALPLPGYWTDDASSSRAIVHCSTPSESRCQGWSQTKAAALCGEGFTGHACGTCSVGFRPDAVDGCVACPEGSPLELLLLPVAVYGGMAVGLVLLTVGGLRLLAIMTGATPTRVARSAAQFALWAVLLLQTISQVGRASQPGLAPELARLYGWLSVFELNPGLAVHPACIVGSPLFMESVVIGLVGCLSFLAVVAIVLVKRRTVLPALRRLPAPPSATSSAAAGRSSLVQQVPLREGTCGLVAKLSLTGTSVAFALAVNTALGLLNCVPGSRASGTEGQLVLGSNPFMVCWEGVHGMLAPAGGVVLGLATTAVALAAFDSCWRVESAAAASTDAGDVIYGAGCCCCRRRGAGTPPAKARSALQAPAAKSVTGGAGVVSGDAGGGAGSKLAASPGFSFVSPMQRTPRGKGEARGPSEAAAAATGASTPSTAAPEDAFKPTATLEAHVEAMSSLAPLLQAEYRPRDAPVMRLADLALIAVLGAVGTFLGPEAAAAHALASGGDAATAAEAAVADYGVAATCVIAAGCLSLVLLVRCGFAAGGPYIPEDAWKRPIRIGSLLLVVAASALNTLNAKAALAAAQADPSAAQLGAAVRVVSFAVLVLAVGTLLALLVGFWVSMLNLSWADADPAAKGTKRGRVPCLLACARRCGLRVERPPPEVLRRASVVRGASPRLAAAPAGAPHSPADDEVAGGSGASDGKLLAFRLDGDASPAVSNPLRGVTAMASSRDIKKLPKLKSTPAAPSDKLAGAALALSVAKRLRSRAAKKALLPEQLPAPDSPQSGPSSLLSSSRNLLSGSAVFRDGDARADRVGGGLVRAADRASGRV</sequence>
<feature type="repeat" description="FG-GAP" evidence="1">
    <location>
        <begin position="446"/>
        <end position="504"/>
    </location>
</feature>
<feature type="transmembrane region" description="Helical" evidence="3">
    <location>
        <begin position="4301"/>
        <end position="4326"/>
    </location>
</feature>
<evidence type="ECO:0000313" key="5">
    <source>
        <dbReference type="EMBL" id="KAA0148249.1"/>
    </source>
</evidence>
<dbReference type="EMBL" id="VLTN01000055">
    <property type="protein sequence ID" value="KAA0148249.1"/>
    <property type="molecule type" value="Genomic_DNA"/>
</dbReference>
<dbReference type="PROSITE" id="PS51470">
    <property type="entry name" value="FG_GAP"/>
    <property type="match status" value="2"/>
</dbReference>
<reference evidence="5 6" key="1">
    <citation type="submission" date="2019-07" db="EMBL/GenBank/DDBJ databases">
        <title>Genomes of Cafeteria roenbergensis.</title>
        <authorList>
            <person name="Fischer M.G."/>
            <person name="Hackl T."/>
            <person name="Roman M."/>
        </authorList>
    </citation>
    <scope>NUCLEOTIDE SEQUENCE [LARGE SCALE GENOMIC DNA]</scope>
    <source>
        <strain evidence="5 6">BVI</strain>
    </source>
</reference>
<organism evidence="5 6">
    <name type="scientific">Cafeteria roenbergensis</name>
    <name type="common">Marine flagellate</name>
    <dbReference type="NCBI Taxonomy" id="33653"/>
    <lineage>
        <taxon>Eukaryota</taxon>
        <taxon>Sar</taxon>
        <taxon>Stramenopiles</taxon>
        <taxon>Bigyra</taxon>
        <taxon>Opalozoa</taxon>
        <taxon>Bicosoecida</taxon>
        <taxon>Cafeteriaceae</taxon>
        <taxon>Cafeteria</taxon>
    </lineage>
</organism>
<feature type="region of interest" description="Disordered" evidence="2">
    <location>
        <begin position="2668"/>
        <end position="2722"/>
    </location>
</feature>
<dbReference type="InterPro" id="IPR013519">
    <property type="entry name" value="Int_alpha_beta-p"/>
</dbReference>
<dbReference type="PANTHER" id="PTHR24216">
    <property type="entry name" value="PAXILLIN-RELATED"/>
    <property type="match status" value="1"/>
</dbReference>
<evidence type="ECO:0000256" key="1">
    <source>
        <dbReference type="PROSITE-ProRule" id="PRU00803"/>
    </source>
</evidence>
<feature type="transmembrane region" description="Helical" evidence="3">
    <location>
        <begin position="3825"/>
        <end position="3844"/>
    </location>
</feature>
<feature type="chain" id="PRO_5022951660" evidence="4">
    <location>
        <begin position="25"/>
        <end position="4535"/>
    </location>
</feature>
<dbReference type="InterPro" id="IPR028994">
    <property type="entry name" value="Integrin_alpha_N"/>
</dbReference>
<keyword evidence="6" id="KW-1185">Reference proteome</keyword>
<feature type="compositionally biased region" description="Low complexity" evidence="2">
    <location>
        <begin position="4488"/>
        <end position="4500"/>
    </location>
</feature>
<feature type="signal peptide" evidence="4">
    <location>
        <begin position="1"/>
        <end position="24"/>
    </location>
</feature>
<dbReference type="SUPFAM" id="SSF69318">
    <property type="entry name" value="Integrin alpha N-terminal domain"/>
    <property type="match status" value="2"/>
</dbReference>
<feature type="region of interest" description="Disordered" evidence="2">
    <location>
        <begin position="4478"/>
        <end position="4500"/>
    </location>
</feature>
<feature type="transmembrane region" description="Helical" evidence="3">
    <location>
        <begin position="3891"/>
        <end position="3910"/>
    </location>
</feature>
<evidence type="ECO:0000256" key="2">
    <source>
        <dbReference type="SAM" id="MobiDB-lite"/>
    </source>
</evidence>
<keyword evidence="3" id="KW-1133">Transmembrane helix</keyword>
<evidence type="ECO:0000256" key="4">
    <source>
        <dbReference type="SAM" id="SignalP"/>
    </source>
</evidence>
<evidence type="ECO:0000313" key="6">
    <source>
        <dbReference type="Proteomes" id="UP000323011"/>
    </source>
</evidence>
<feature type="transmembrane region" description="Helical" evidence="3">
    <location>
        <begin position="3789"/>
        <end position="3813"/>
    </location>
</feature>
<feature type="transmembrane region" description="Helical" evidence="3">
    <location>
        <begin position="4224"/>
        <end position="4247"/>
    </location>
</feature>
<feature type="repeat" description="FG-GAP" evidence="1">
    <location>
        <begin position="1229"/>
        <end position="1287"/>
    </location>
</feature>
<keyword evidence="3" id="KW-0472">Membrane</keyword>
<feature type="compositionally biased region" description="Low complexity" evidence="2">
    <location>
        <begin position="2668"/>
        <end position="2719"/>
    </location>
</feature>